<dbReference type="PANTHER" id="PTHR30511:SF0">
    <property type="entry name" value="ALANINE RACEMASE, CATABOLIC-RELATED"/>
    <property type="match status" value="1"/>
</dbReference>
<reference evidence="5 6" key="1">
    <citation type="submission" date="2020-07" db="EMBL/GenBank/DDBJ databases">
        <title>Draft whole-genome sequence of Heliobacterium chlorum DSM 3682, type strain.</title>
        <authorList>
            <person name="Kyndt J.A."/>
            <person name="Meyer T.E."/>
            <person name="Imhoff J.F."/>
        </authorList>
    </citation>
    <scope>NUCLEOTIDE SEQUENCE [LARGE SCALE GENOMIC DNA]</scope>
    <source>
        <strain evidence="5 6">DSM 3682</strain>
    </source>
</reference>
<dbReference type="InterPro" id="IPR000821">
    <property type="entry name" value="Ala_racemase"/>
</dbReference>
<dbReference type="InterPro" id="IPR009006">
    <property type="entry name" value="Ala_racemase/Decarboxylase_C"/>
</dbReference>
<dbReference type="InterPro" id="IPR011079">
    <property type="entry name" value="Ala_racemase_C"/>
</dbReference>
<dbReference type="PROSITE" id="PS00395">
    <property type="entry name" value="ALANINE_RACEMASE"/>
    <property type="match status" value="1"/>
</dbReference>
<comment type="caution">
    <text evidence="5">The sequence shown here is derived from an EMBL/GenBank/DDBJ whole genome shotgun (WGS) entry which is preliminary data.</text>
</comment>
<dbReference type="PRINTS" id="PR00992">
    <property type="entry name" value="ALARACEMASE"/>
</dbReference>
<dbReference type="Gene3D" id="3.20.20.10">
    <property type="entry name" value="Alanine racemase"/>
    <property type="match status" value="1"/>
</dbReference>
<evidence type="ECO:0000259" key="4">
    <source>
        <dbReference type="SMART" id="SM01005"/>
    </source>
</evidence>
<evidence type="ECO:0000313" key="6">
    <source>
        <dbReference type="Proteomes" id="UP000617402"/>
    </source>
</evidence>
<dbReference type="EMBL" id="JACVHF010000006">
    <property type="protein sequence ID" value="MBC9784548.1"/>
    <property type="molecule type" value="Genomic_DNA"/>
</dbReference>
<feature type="domain" description="Alanine racemase C-terminal" evidence="4">
    <location>
        <begin position="263"/>
        <end position="394"/>
    </location>
</feature>
<accession>A0ABR7T185</accession>
<proteinExistence type="predicted"/>
<evidence type="ECO:0000313" key="5">
    <source>
        <dbReference type="EMBL" id="MBC9784548.1"/>
    </source>
</evidence>
<keyword evidence="3 5" id="KW-0413">Isomerase</keyword>
<dbReference type="NCBIfam" id="TIGR00492">
    <property type="entry name" value="alr"/>
    <property type="match status" value="1"/>
</dbReference>
<dbReference type="PANTHER" id="PTHR30511">
    <property type="entry name" value="ALANINE RACEMASE"/>
    <property type="match status" value="1"/>
</dbReference>
<dbReference type="SUPFAM" id="SSF51419">
    <property type="entry name" value="PLP-binding barrel"/>
    <property type="match status" value="1"/>
</dbReference>
<organism evidence="5 6">
    <name type="scientific">Heliobacterium chlorum</name>
    <dbReference type="NCBI Taxonomy" id="2698"/>
    <lineage>
        <taxon>Bacteria</taxon>
        <taxon>Bacillati</taxon>
        <taxon>Bacillota</taxon>
        <taxon>Clostridia</taxon>
        <taxon>Eubacteriales</taxon>
        <taxon>Heliobacteriaceae</taxon>
        <taxon>Heliobacterium</taxon>
    </lineage>
</organism>
<keyword evidence="6" id="KW-1185">Reference proteome</keyword>
<dbReference type="SMART" id="SM01005">
    <property type="entry name" value="Ala_racemase_C"/>
    <property type="match status" value="1"/>
</dbReference>
<dbReference type="InterPro" id="IPR020622">
    <property type="entry name" value="Ala_racemase_pyridoxalP-BS"/>
</dbReference>
<dbReference type="InterPro" id="IPR001608">
    <property type="entry name" value="Ala_racemase_N"/>
</dbReference>
<evidence type="ECO:0000256" key="2">
    <source>
        <dbReference type="ARBA" id="ARBA00022898"/>
    </source>
</evidence>
<dbReference type="Pfam" id="PF01168">
    <property type="entry name" value="Ala_racemase_N"/>
    <property type="match status" value="1"/>
</dbReference>
<dbReference type="InterPro" id="IPR029066">
    <property type="entry name" value="PLP-binding_barrel"/>
</dbReference>
<dbReference type="Pfam" id="PF00842">
    <property type="entry name" value="Ala_racemase_C"/>
    <property type="match status" value="1"/>
</dbReference>
<protein>
    <submittedName>
        <fullName evidence="5">Alanine racemase</fullName>
        <ecNumber evidence="5">5.1.1.1</ecNumber>
    </submittedName>
</protein>
<gene>
    <name evidence="5" type="primary">alr</name>
    <name evidence="5" type="ORF">H1S01_08480</name>
</gene>
<dbReference type="Gene3D" id="2.40.37.10">
    <property type="entry name" value="Lyase, Ornithine Decarboxylase, Chain A, domain 1"/>
    <property type="match status" value="1"/>
</dbReference>
<comment type="cofactor">
    <cofactor evidence="1">
        <name>pyridoxal 5'-phosphate</name>
        <dbReference type="ChEBI" id="CHEBI:597326"/>
    </cofactor>
</comment>
<dbReference type="RefSeq" id="WP_188039652.1">
    <property type="nucleotide sequence ID" value="NZ_JACVHF010000006.1"/>
</dbReference>
<keyword evidence="2" id="KW-0663">Pyridoxal phosphate</keyword>
<sequence length="410" mass="43899">MDQLHLPEILTPRSRLDEATGGLGCWVQVDLDALAHNARAIRKTLGHELIIYGVVKANAYGCGAVESARCLMENGIDRLAVTHVSEGIQLRQNGIKAPILVMGPAFPEEIAALIYHKLTPAVATVEMAQRIADEAGRSGKSGYPIHVKIETGLGRTGVFAAAAPELAAAIASRPELQLEGAFTHLATAATGDRRFVHDQVARFQAAVAAMESVIGFPIPIKHAANSAAALAFPQYRFDAVRLGTVLYGQPPLSAGERLDLREVWGLKARIAHVAHLPADHGIGYGRAFVTRRPTKVAVLPVGYVDGFQLEPVSVPTGLWDLTKVLIKTAAAYFGVGPSSRFVRIGKAKAPVLGKVAMQFTMVDVTAIPDVQPGHIAEVPARRTVVALNVPRVYISAEEQERLNREVSLAN</sequence>
<evidence type="ECO:0000256" key="1">
    <source>
        <dbReference type="ARBA" id="ARBA00001933"/>
    </source>
</evidence>
<evidence type="ECO:0000256" key="3">
    <source>
        <dbReference type="ARBA" id="ARBA00023235"/>
    </source>
</evidence>
<dbReference type="CDD" id="cd00430">
    <property type="entry name" value="PLPDE_III_AR"/>
    <property type="match status" value="1"/>
</dbReference>
<dbReference type="Proteomes" id="UP000617402">
    <property type="component" value="Unassembled WGS sequence"/>
</dbReference>
<dbReference type="GO" id="GO:0008784">
    <property type="term" value="F:alanine racemase activity"/>
    <property type="evidence" value="ECO:0007669"/>
    <property type="project" value="UniProtKB-EC"/>
</dbReference>
<name>A0ABR7T185_HELCL</name>
<dbReference type="SUPFAM" id="SSF50621">
    <property type="entry name" value="Alanine racemase C-terminal domain-like"/>
    <property type="match status" value="1"/>
</dbReference>
<dbReference type="EC" id="5.1.1.1" evidence="5"/>